<dbReference type="EMBL" id="LAZR01039888">
    <property type="protein sequence ID" value="KKL15879.1"/>
    <property type="molecule type" value="Genomic_DNA"/>
</dbReference>
<proteinExistence type="predicted"/>
<gene>
    <name evidence="1" type="ORF">LCGC14_2501170</name>
</gene>
<name>A0A0F9B1T0_9ZZZZ</name>
<comment type="caution">
    <text evidence="1">The sequence shown here is derived from an EMBL/GenBank/DDBJ whole genome shotgun (WGS) entry which is preliminary data.</text>
</comment>
<reference evidence="1" key="1">
    <citation type="journal article" date="2015" name="Nature">
        <title>Complex archaea that bridge the gap between prokaryotes and eukaryotes.</title>
        <authorList>
            <person name="Spang A."/>
            <person name="Saw J.H."/>
            <person name="Jorgensen S.L."/>
            <person name="Zaremba-Niedzwiedzka K."/>
            <person name="Martijn J."/>
            <person name="Lind A.E."/>
            <person name="van Eijk R."/>
            <person name="Schleper C."/>
            <person name="Guy L."/>
            <person name="Ettema T.J."/>
        </authorList>
    </citation>
    <scope>NUCLEOTIDE SEQUENCE</scope>
</reference>
<feature type="non-terminal residue" evidence="1">
    <location>
        <position position="1"/>
    </location>
</feature>
<sequence>LFSLVKVIREEALAATQSATQCRHFNSTPKGTGNAHYDMVTSGVRKLRWHWSMHPVKARGLYSSLKGKLQIVDQEYRFPNDYSFILDGKIRSPWYDAECLRTPIATLIAQELDIDYAGSAGRFFEEDVLEKAEQFVSQPYHYAEMEEEELVVDPVGRMRMWIHRGGTSVLKEGRFVIGCDISNGTGASNSCFCVSNELGEKVAEFCWSHIGVEAFAGYVLAVARYFNGAFLVWEANGPGRGFGDRIIEEGYRNIYRRTRKESGFMVNSKSSDFPGWSSSKENKRQMLMAYRSALAKGEYTNRSEWAINECREYGYDKDGGISHQKSLSTIDPTGARENHGDLVIADGLCVMGLKHIGAWKREVKTKTTFNPHSVGGRRAAHRRKAREKVLW</sequence>
<evidence type="ECO:0000313" key="1">
    <source>
        <dbReference type="EMBL" id="KKL15879.1"/>
    </source>
</evidence>
<evidence type="ECO:0008006" key="2">
    <source>
        <dbReference type="Google" id="ProtNLM"/>
    </source>
</evidence>
<accession>A0A0F9B1T0</accession>
<organism evidence="1">
    <name type="scientific">marine sediment metagenome</name>
    <dbReference type="NCBI Taxonomy" id="412755"/>
    <lineage>
        <taxon>unclassified sequences</taxon>
        <taxon>metagenomes</taxon>
        <taxon>ecological metagenomes</taxon>
    </lineage>
</organism>
<dbReference type="Gene3D" id="3.30.420.240">
    <property type="match status" value="1"/>
</dbReference>
<protein>
    <recommendedName>
        <fullName evidence="2">Terminase large subunit gp17-like C-terminal domain-containing protein</fullName>
    </recommendedName>
</protein>
<dbReference type="AlphaFoldDB" id="A0A0F9B1T0"/>